<sequence>MGAAESKASDSKDYIVATYDTSTVLVRRYEGSYYANLLSILHKHFPTIPTESMVIQTNELTICDGRYVDVPEELWTEVCPRIRNIKVISRPAHAPGQKPELPAYDGLNLGADGTVDIVSR</sequence>
<protein>
    <recommendedName>
        <fullName evidence="3">PB1 domain-containing protein</fullName>
    </recommendedName>
</protein>
<accession>A0A284RJK8</accession>
<dbReference type="EMBL" id="FUEG01000010">
    <property type="protein sequence ID" value="SJL08948.1"/>
    <property type="molecule type" value="Genomic_DNA"/>
</dbReference>
<dbReference type="Proteomes" id="UP000219338">
    <property type="component" value="Unassembled WGS sequence"/>
</dbReference>
<organism evidence="1 2">
    <name type="scientific">Armillaria ostoyae</name>
    <name type="common">Armillaria root rot fungus</name>
    <dbReference type="NCBI Taxonomy" id="47428"/>
    <lineage>
        <taxon>Eukaryota</taxon>
        <taxon>Fungi</taxon>
        <taxon>Dikarya</taxon>
        <taxon>Basidiomycota</taxon>
        <taxon>Agaricomycotina</taxon>
        <taxon>Agaricomycetes</taxon>
        <taxon>Agaricomycetidae</taxon>
        <taxon>Agaricales</taxon>
        <taxon>Marasmiineae</taxon>
        <taxon>Physalacriaceae</taxon>
        <taxon>Armillaria</taxon>
    </lineage>
</organism>
<dbReference type="OMA" id="CPRIRNI"/>
<proteinExistence type="predicted"/>
<evidence type="ECO:0000313" key="2">
    <source>
        <dbReference type="Proteomes" id="UP000219338"/>
    </source>
</evidence>
<reference evidence="2" key="1">
    <citation type="journal article" date="2017" name="Nat. Ecol. Evol.">
        <title>Genome expansion and lineage-specific genetic innovations in the forest pathogenic fungi Armillaria.</title>
        <authorList>
            <person name="Sipos G."/>
            <person name="Prasanna A.N."/>
            <person name="Walter M.C."/>
            <person name="O'Connor E."/>
            <person name="Balint B."/>
            <person name="Krizsan K."/>
            <person name="Kiss B."/>
            <person name="Hess J."/>
            <person name="Varga T."/>
            <person name="Slot J."/>
            <person name="Riley R."/>
            <person name="Boka B."/>
            <person name="Rigling D."/>
            <person name="Barry K."/>
            <person name="Lee J."/>
            <person name="Mihaltcheva S."/>
            <person name="LaButti K."/>
            <person name="Lipzen A."/>
            <person name="Waldron R."/>
            <person name="Moloney N.M."/>
            <person name="Sperisen C."/>
            <person name="Kredics L."/>
            <person name="Vagvoelgyi C."/>
            <person name="Patrignani A."/>
            <person name="Fitzpatrick D."/>
            <person name="Nagy I."/>
            <person name="Doyle S."/>
            <person name="Anderson J.B."/>
            <person name="Grigoriev I.V."/>
            <person name="Gueldener U."/>
            <person name="Muensterkoetter M."/>
            <person name="Nagy L.G."/>
        </authorList>
    </citation>
    <scope>NUCLEOTIDE SEQUENCE [LARGE SCALE GENOMIC DNA]</scope>
    <source>
        <strain evidence="2">C18/9</strain>
    </source>
</reference>
<keyword evidence="2" id="KW-1185">Reference proteome</keyword>
<dbReference type="OrthoDB" id="1043111at2759"/>
<dbReference type="AlphaFoldDB" id="A0A284RJK8"/>
<name>A0A284RJK8_ARMOS</name>
<evidence type="ECO:0008006" key="3">
    <source>
        <dbReference type="Google" id="ProtNLM"/>
    </source>
</evidence>
<evidence type="ECO:0000313" key="1">
    <source>
        <dbReference type="EMBL" id="SJL08948.1"/>
    </source>
</evidence>
<gene>
    <name evidence="1" type="ORF">ARMOST_12323</name>
</gene>